<dbReference type="RefSeq" id="WP_149027304.1">
    <property type="nucleotide sequence ID" value="NZ_CP014782.1"/>
</dbReference>
<dbReference type="SUPFAM" id="SSF53756">
    <property type="entry name" value="UDP-Glycosyltransferase/glycogen phosphorylase"/>
    <property type="match status" value="1"/>
</dbReference>
<evidence type="ECO:0000313" key="1">
    <source>
        <dbReference type="EMBL" id="AQS38843.1"/>
    </source>
</evidence>
<name>A0A1S6HTI1_9GAMM</name>
<dbReference type="EMBL" id="CP014782">
    <property type="protein sequence ID" value="AQS38843.1"/>
    <property type="molecule type" value="Genomic_DNA"/>
</dbReference>
<dbReference type="Proteomes" id="UP000189545">
    <property type="component" value="Chromosome"/>
</dbReference>
<dbReference type="AlphaFoldDB" id="A0A1S6HTI1"/>
<gene>
    <name evidence="1" type="ORF">Sps_03725</name>
</gene>
<evidence type="ECO:0008006" key="3">
    <source>
        <dbReference type="Google" id="ProtNLM"/>
    </source>
</evidence>
<evidence type="ECO:0000313" key="2">
    <source>
        <dbReference type="Proteomes" id="UP000189545"/>
    </source>
</evidence>
<proteinExistence type="predicted"/>
<dbReference type="KEGG" id="spsw:Sps_03725"/>
<reference evidence="1 2" key="1">
    <citation type="submission" date="2016-03" db="EMBL/GenBank/DDBJ databases">
        <title>Complete genome sequence of Shewanella psychrophila WP2, a deep sea bacterium isolated from west Pacific sediment.</title>
        <authorList>
            <person name="Xu G."/>
            <person name="Jian H."/>
        </authorList>
    </citation>
    <scope>NUCLEOTIDE SEQUENCE [LARGE SCALE GENOMIC DNA]</scope>
    <source>
        <strain evidence="1 2">WP2</strain>
    </source>
</reference>
<accession>A0A1S6HTI1</accession>
<keyword evidence="2" id="KW-1185">Reference proteome</keyword>
<dbReference type="OrthoDB" id="6400003at2"/>
<dbReference type="STRING" id="225848.Sps_03725"/>
<organism evidence="1 2">
    <name type="scientific">Shewanella psychrophila</name>
    <dbReference type="NCBI Taxonomy" id="225848"/>
    <lineage>
        <taxon>Bacteria</taxon>
        <taxon>Pseudomonadati</taxon>
        <taxon>Pseudomonadota</taxon>
        <taxon>Gammaproteobacteria</taxon>
        <taxon>Alteromonadales</taxon>
        <taxon>Shewanellaceae</taxon>
        <taxon>Shewanella</taxon>
    </lineage>
</organism>
<sequence length="408" mass="46889">MNIAFYSPYPTISGVSILFLRLASYLSQTHNIFIMDLNGGYMHSKIPENCKFIPYDSPEMLPPDTILVVQSCALWRIPFIDKFDIKTRVFLWNLHPDNLNPNIGGKKTGLVGMVLKVINLLNHYRKKKLKTQTKLFIENKAIYFMDMENLKNTERLLDINIENNLLLPIINNVSYPNKIKNYKVSKSEVIKCIWVGRIEGFKLQILLYTISQLEAYKEHKIHLTIVGRGRDKKIVDSYLRKCQNLIYSCIDNVSFNELTNLFKDKHLAFGMGTSALDSASIGLPTVCLDYSYSKISKYYQFHFLHENTGYIVGSEINAPKFFSNSCNLYKIFNEIIHDGLTVSEKSFNYCLNNHSYRISDKIPDILSNSSLTIGTLLKYRLSDADFITKLIANVLNKNKVDSSGFILF</sequence>
<protein>
    <recommendedName>
        <fullName evidence="3">Glycosyltransferase</fullName>
    </recommendedName>
</protein>